<keyword evidence="2 3" id="KW-0808">Transferase</keyword>
<protein>
    <submittedName>
        <fullName evidence="3">Glycosyltransferase</fullName>
        <ecNumber evidence="3">2.4.-.-</ecNumber>
    </submittedName>
</protein>
<accession>A0ABY4W2C0</accession>
<sequence>MIRSKSGAAIDGVICFGGEDWWYHNHGHYDLQMMREFSQKLPVLYVNSIGMRGPKIAEGAMFFKRLHRKFKSLLRGLVKIRENFFVSSPITLPAGGDGKFSAWISRKALAIQVKMAARKCNIKNPLVWVACPPGVTILDELKPELTVYQRTDRFEDYKDVDPVKIKSFDKQLKQKSDIVLFCARELFEAEKNENSCSVFVDHGVDFDVFEKAGIDADNGLGEPEDMVSIKGPRVGFIGGIDSHTFDPDLFVDVVKKLPDVSFVLIGACSLAEDWCPYDNVYQLGRRPYEEVASYMAACDVLIMPWNDSDWIKACNPVKMKEYLAVGRPVVSTYFPEIEYFRDHIAVAKDSDDFASLIKDNLENRGDKISRRERVRNHTWNAKANEVWKEL</sequence>
<dbReference type="Pfam" id="PF13692">
    <property type="entry name" value="Glyco_trans_1_4"/>
    <property type="match status" value="1"/>
</dbReference>
<organism evidence="3 4">
    <name type="scientific">Sneathiella marina</name>
    <dbReference type="NCBI Taxonomy" id="2950108"/>
    <lineage>
        <taxon>Bacteria</taxon>
        <taxon>Pseudomonadati</taxon>
        <taxon>Pseudomonadota</taxon>
        <taxon>Alphaproteobacteria</taxon>
        <taxon>Sneathiellales</taxon>
        <taxon>Sneathiellaceae</taxon>
        <taxon>Sneathiella</taxon>
    </lineage>
</organism>
<dbReference type="EMBL" id="CP098747">
    <property type="protein sequence ID" value="USG61303.1"/>
    <property type="molecule type" value="Genomic_DNA"/>
</dbReference>
<dbReference type="RefSeq" id="WP_251934290.1">
    <property type="nucleotide sequence ID" value="NZ_CP098747.1"/>
</dbReference>
<dbReference type="EC" id="2.4.-.-" evidence="3"/>
<dbReference type="GO" id="GO:0016757">
    <property type="term" value="F:glycosyltransferase activity"/>
    <property type="evidence" value="ECO:0007669"/>
    <property type="project" value="UniProtKB-KW"/>
</dbReference>
<dbReference type="Gene3D" id="3.40.50.2000">
    <property type="entry name" value="Glycogen Phosphorylase B"/>
    <property type="match status" value="1"/>
</dbReference>
<dbReference type="Proteomes" id="UP001056291">
    <property type="component" value="Chromosome"/>
</dbReference>
<dbReference type="PANTHER" id="PTHR12526:SF629">
    <property type="entry name" value="TEICHURONIC ACID BIOSYNTHESIS GLYCOSYLTRANSFERASE TUAH-RELATED"/>
    <property type="match status" value="1"/>
</dbReference>
<evidence type="ECO:0000256" key="1">
    <source>
        <dbReference type="ARBA" id="ARBA00022676"/>
    </source>
</evidence>
<dbReference type="PANTHER" id="PTHR12526">
    <property type="entry name" value="GLYCOSYLTRANSFERASE"/>
    <property type="match status" value="1"/>
</dbReference>
<evidence type="ECO:0000256" key="2">
    <source>
        <dbReference type="ARBA" id="ARBA00022679"/>
    </source>
</evidence>
<dbReference type="SUPFAM" id="SSF53756">
    <property type="entry name" value="UDP-Glycosyltransferase/glycogen phosphorylase"/>
    <property type="match status" value="1"/>
</dbReference>
<reference evidence="3" key="1">
    <citation type="submission" date="2022-06" db="EMBL/GenBank/DDBJ databases">
        <title>Sneathiella actinostolidae sp. nov., isolated from a sea anemonein the Western Pacific Ocean.</title>
        <authorList>
            <person name="Wei M.J."/>
        </authorList>
    </citation>
    <scope>NUCLEOTIDE SEQUENCE</scope>
    <source>
        <strain evidence="3">PHK-P5</strain>
    </source>
</reference>
<gene>
    <name evidence="3" type="ORF">NBZ79_19275</name>
</gene>
<keyword evidence="1 3" id="KW-0328">Glycosyltransferase</keyword>
<evidence type="ECO:0000313" key="4">
    <source>
        <dbReference type="Proteomes" id="UP001056291"/>
    </source>
</evidence>
<name>A0ABY4W2C0_9PROT</name>
<evidence type="ECO:0000313" key="3">
    <source>
        <dbReference type="EMBL" id="USG61303.1"/>
    </source>
</evidence>
<proteinExistence type="predicted"/>
<keyword evidence="4" id="KW-1185">Reference proteome</keyword>